<evidence type="ECO:0000313" key="1">
    <source>
        <dbReference type="EMBL" id="GLS17831.1"/>
    </source>
</evidence>
<dbReference type="EMBL" id="BSPC01000006">
    <property type="protein sequence ID" value="GLS17831.1"/>
    <property type="molecule type" value="Genomic_DNA"/>
</dbReference>
<keyword evidence="2" id="KW-1185">Reference proteome</keyword>
<sequence length="199" mass="22149">MIQTCQAGSQRLRRLLLAGGRVARSVAFGNNMHLIATEQQSMAYTMKINLTGMQQVYNVSYPVGLGMPNNRDDVLLVQTLMKLANFTRFTPALGPVENSASIKIDGYFGPQTKRMIKAFEDYYIGLGKLMVSDGIVESAPRDGYTHSGVLYKIIHLNRAVQEQRSDASLKFLPFSSDTHPILRASLIKNAEKPEPPRPF</sequence>
<proteinExistence type="predicted"/>
<organism evidence="1 2">
    <name type="scientific">Labrys miyagiensis</name>
    <dbReference type="NCBI Taxonomy" id="346912"/>
    <lineage>
        <taxon>Bacteria</taxon>
        <taxon>Pseudomonadati</taxon>
        <taxon>Pseudomonadota</taxon>
        <taxon>Alphaproteobacteria</taxon>
        <taxon>Hyphomicrobiales</taxon>
        <taxon>Xanthobacteraceae</taxon>
        <taxon>Labrys</taxon>
    </lineage>
</organism>
<dbReference type="InterPro" id="IPR036366">
    <property type="entry name" value="PGBDSf"/>
</dbReference>
<evidence type="ECO:0000313" key="2">
    <source>
        <dbReference type="Proteomes" id="UP001156882"/>
    </source>
</evidence>
<accession>A0ABQ6CBS7</accession>
<comment type="caution">
    <text evidence="1">The sequence shown here is derived from an EMBL/GenBank/DDBJ whole genome shotgun (WGS) entry which is preliminary data.</text>
</comment>
<gene>
    <name evidence="1" type="ORF">GCM10007874_08460</name>
</gene>
<evidence type="ECO:0008006" key="3">
    <source>
        <dbReference type="Google" id="ProtNLM"/>
    </source>
</evidence>
<protein>
    <recommendedName>
        <fullName evidence="3">Peptidoglycan binding-like domain-containing protein</fullName>
    </recommendedName>
</protein>
<dbReference type="Proteomes" id="UP001156882">
    <property type="component" value="Unassembled WGS sequence"/>
</dbReference>
<name>A0ABQ6CBS7_9HYPH</name>
<reference evidence="2" key="1">
    <citation type="journal article" date="2019" name="Int. J. Syst. Evol. Microbiol.">
        <title>The Global Catalogue of Microorganisms (GCM) 10K type strain sequencing project: providing services to taxonomists for standard genome sequencing and annotation.</title>
        <authorList>
            <consortium name="The Broad Institute Genomics Platform"/>
            <consortium name="The Broad Institute Genome Sequencing Center for Infectious Disease"/>
            <person name="Wu L."/>
            <person name="Ma J."/>
        </authorList>
    </citation>
    <scope>NUCLEOTIDE SEQUENCE [LARGE SCALE GENOMIC DNA]</scope>
    <source>
        <strain evidence="2">NBRC 101365</strain>
    </source>
</reference>
<dbReference type="Gene3D" id="1.10.101.10">
    <property type="entry name" value="PGBD-like superfamily/PGBD"/>
    <property type="match status" value="1"/>
</dbReference>